<organism evidence="3 4">
    <name type="scientific">Aquilegia coerulea</name>
    <name type="common">Rocky mountain columbine</name>
    <dbReference type="NCBI Taxonomy" id="218851"/>
    <lineage>
        <taxon>Eukaryota</taxon>
        <taxon>Viridiplantae</taxon>
        <taxon>Streptophyta</taxon>
        <taxon>Embryophyta</taxon>
        <taxon>Tracheophyta</taxon>
        <taxon>Spermatophyta</taxon>
        <taxon>Magnoliopsida</taxon>
        <taxon>Ranunculales</taxon>
        <taxon>Ranunculaceae</taxon>
        <taxon>Thalictroideae</taxon>
        <taxon>Aquilegia</taxon>
    </lineage>
</organism>
<dbReference type="Proteomes" id="UP000230069">
    <property type="component" value="Unassembled WGS sequence"/>
</dbReference>
<protein>
    <recommendedName>
        <fullName evidence="2">EF-hand domain-containing protein</fullName>
    </recommendedName>
</protein>
<dbReference type="InParanoid" id="A0A2G5CWQ1"/>
<feature type="compositionally biased region" description="Basic and acidic residues" evidence="1">
    <location>
        <begin position="24"/>
        <end position="46"/>
    </location>
</feature>
<evidence type="ECO:0000259" key="2">
    <source>
        <dbReference type="PROSITE" id="PS50222"/>
    </source>
</evidence>
<gene>
    <name evidence="3" type="ORF">AQUCO_03500208v1</name>
</gene>
<evidence type="ECO:0000313" key="4">
    <source>
        <dbReference type="Proteomes" id="UP000230069"/>
    </source>
</evidence>
<accession>A0A2G5CWQ1</accession>
<dbReference type="FunCoup" id="A0A2G5CWQ1">
    <property type="interactions" value="728"/>
</dbReference>
<dbReference type="Gene3D" id="1.10.238.10">
    <property type="entry name" value="EF-hand"/>
    <property type="match status" value="1"/>
</dbReference>
<feature type="domain" description="EF-hand" evidence="2">
    <location>
        <begin position="301"/>
        <end position="336"/>
    </location>
</feature>
<dbReference type="InterPro" id="IPR002048">
    <property type="entry name" value="EF_hand_dom"/>
</dbReference>
<dbReference type="InterPro" id="IPR003903">
    <property type="entry name" value="UIM_dom"/>
</dbReference>
<reference evidence="3 4" key="1">
    <citation type="submission" date="2017-09" db="EMBL/GenBank/DDBJ databases">
        <title>WGS assembly of Aquilegia coerulea Goldsmith.</title>
        <authorList>
            <person name="Hodges S."/>
            <person name="Kramer E."/>
            <person name="Nordborg M."/>
            <person name="Tomkins J."/>
            <person name="Borevitz J."/>
            <person name="Derieg N."/>
            <person name="Yan J."/>
            <person name="Mihaltcheva S."/>
            <person name="Hayes R.D."/>
            <person name="Rokhsar D."/>
        </authorList>
    </citation>
    <scope>NUCLEOTIDE SEQUENCE [LARGE SCALE GENOMIC DNA]</scope>
    <source>
        <strain evidence="4">cv. Goldsmith</strain>
    </source>
</reference>
<name>A0A2G5CWQ1_AQUCA</name>
<dbReference type="STRING" id="218851.A0A2G5CWQ1"/>
<proteinExistence type="predicted"/>
<dbReference type="InterPro" id="IPR011992">
    <property type="entry name" value="EF-hand-dom_pair"/>
</dbReference>
<feature type="compositionally biased region" description="Basic and acidic residues" evidence="1">
    <location>
        <begin position="132"/>
        <end position="141"/>
    </location>
</feature>
<sequence>MHIDSISWARIGLLGFMEKKTLSDSHKLKKLDKNQRYPNLEMRRASQSDSETDENSEKSSSNEEENASNHGEQQQEVISEYEKQRLERIKENKARLEALRLPSLASSLLSSIEKKGKRKEKKKKGKEEDEEYKPSDGEERVSSSSNEEGEEEDEEDESEDASNSKSVLLLQGKSRQSSHKSKTKRYVQKCRRKVDFIDDDEALQQAIALSLEDSSEVSGALLHSLHNSRADVTAVELEERKRRPLVQEIDKRKKKRQLNTSRVQITEDQATIHFFQFDEAGKGGITVNDLRRVAIDHDFMWSDKEIYDMVDLFDSDGDGKLHLDDFQKILHRCNMIKG</sequence>
<dbReference type="SUPFAM" id="SSF47473">
    <property type="entry name" value="EF-hand"/>
    <property type="match status" value="1"/>
</dbReference>
<dbReference type="OrthoDB" id="293868at2759"/>
<feature type="compositionally biased region" description="Basic residues" evidence="1">
    <location>
        <begin position="115"/>
        <end position="124"/>
    </location>
</feature>
<evidence type="ECO:0000256" key="1">
    <source>
        <dbReference type="SAM" id="MobiDB-lite"/>
    </source>
</evidence>
<dbReference type="Pfam" id="PF13499">
    <property type="entry name" value="EF-hand_7"/>
    <property type="match status" value="1"/>
</dbReference>
<evidence type="ECO:0000313" key="3">
    <source>
        <dbReference type="EMBL" id="PIA35693.1"/>
    </source>
</evidence>
<dbReference type="EMBL" id="KZ305052">
    <property type="protein sequence ID" value="PIA35693.1"/>
    <property type="molecule type" value="Genomic_DNA"/>
</dbReference>
<dbReference type="AlphaFoldDB" id="A0A2G5CWQ1"/>
<feature type="region of interest" description="Disordered" evidence="1">
    <location>
        <begin position="24"/>
        <end position="81"/>
    </location>
</feature>
<dbReference type="PROSITE" id="PS50222">
    <property type="entry name" value="EF_HAND_2"/>
    <property type="match status" value="1"/>
</dbReference>
<keyword evidence="4" id="KW-1185">Reference proteome</keyword>
<feature type="region of interest" description="Disordered" evidence="1">
    <location>
        <begin position="107"/>
        <end position="184"/>
    </location>
</feature>
<dbReference type="GO" id="GO:0005509">
    <property type="term" value="F:calcium ion binding"/>
    <property type="evidence" value="ECO:0007669"/>
    <property type="project" value="InterPro"/>
</dbReference>
<dbReference type="PROSITE" id="PS50330">
    <property type="entry name" value="UIM"/>
    <property type="match status" value="1"/>
</dbReference>
<feature type="compositionally biased region" description="Acidic residues" evidence="1">
    <location>
        <begin position="147"/>
        <end position="160"/>
    </location>
</feature>